<keyword evidence="5" id="KW-0282">Flagellum</keyword>
<evidence type="ECO:0000313" key="6">
    <source>
        <dbReference type="Proteomes" id="UP000273655"/>
    </source>
</evidence>
<dbReference type="Gene3D" id="1.20.58.300">
    <property type="entry name" value="FlgN-like"/>
    <property type="match status" value="1"/>
</dbReference>
<evidence type="ECO:0000256" key="2">
    <source>
        <dbReference type="ARBA" id="ARBA00007703"/>
    </source>
</evidence>
<evidence type="ECO:0000256" key="4">
    <source>
        <dbReference type="SAM" id="MobiDB-lite"/>
    </source>
</evidence>
<dbReference type="InterPro" id="IPR007809">
    <property type="entry name" value="FlgN-like"/>
</dbReference>
<protein>
    <submittedName>
        <fullName evidence="5">Flagella synthesis protein FlgN</fullName>
    </submittedName>
</protein>
<keyword evidence="5" id="KW-0966">Cell projection</keyword>
<dbReference type="GO" id="GO:0044780">
    <property type="term" value="P:bacterial-type flagellum assembly"/>
    <property type="evidence" value="ECO:0007669"/>
    <property type="project" value="InterPro"/>
</dbReference>
<gene>
    <name evidence="5" type="primary">flgN_1</name>
    <name evidence="5" type="ORF">NCTC8271_02469</name>
</gene>
<evidence type="ECO:0000256" key="3">
    <source>
        <dbReference type="ARBA" id="ARBA00022795"/>
    </source>
</evidence>
<proteinExistence type="inferred from homology"/>
<evidence type="ECO:0000256" key="1">
    <source>
        <dbReference type="ARBA" id="ARBA00002397"/>
    </source>
</evidence>
<feature type="compositionally biased region" description="Polar residues" evidence="4">
    <location>
        <begin position="1"/>
        <end position="12"/>
    </location>
</feature>
<sequence>MRSVAQTMTLQSAGRRLPEKTQHLRDLNQHNGWLLEGQIERNQQALEVLKPHQEPTLYGADGQTSVSHRGGKKISI</sequence>
<keyword evidence="3" id="KW-1005">Bacterial flagellum biogenesis</keyword>
<feature type="region of interest" description="Disordered" evidence="4">
    <location>
        <begin position="1"/>
        <end position="20"/>
    </location>
</feature>
<dbReference type="AlphaFoldDB" id="A0A3S4F836"/>
<evidence type="ECO:0000313" key="5">
    <source>
        <dbReference type="EMBL" id="VEA36470.1"/>
    </source>
</evidence>
<dbReference type="Pfam" id="PF05130">
    <property type="entry name" value="FlgN"/>
    <property type="match status" value="1"/>
</dbReference>
<dbReference type="Proteomes" id="UP000273655">
    <property type="component" value="Chromosome 1"/>
</dbReference>
<reference evidence="5 6" key="1">
    <citation type="submission" date="2018-12" db="EMBL/GenBank/DDBJ databases">
        <authorList>
            <consortium name="Pathogen Informatics"/>
        </authorList>
    </citation>
    <scope>NUCLEOTIDE SEQUENCE [LARGE SCALE GENOMIC DNA]</scope>
    <source>
        <strain evidence="5 6">NCTC8271</strain>
    </source>
</reference>
<comment type="function">
    <text evidence="1">Required for the efficient initiation of filament assembly.</text>
</comment>
<accession>A0A3S4F836</accession>
<organism evidence="5 6">
    <name type="scientific">Salmonella enterica I</name>
    <dbReference type="NCBI Taxonomy" id="59201"/>
    <lineage>
        <taxon>Bacteria</taxon>
        <taxon>Pseudomonadati</taxon>
        <taxon>Pseudomonadota</taxon>
        <taxon>Gammaproteobacteria</taxon>
        <taxon>Enterobacterales</taxon>
        <taxon>Enterobacteriaceae</taxon>
        <taxon>Salmonella</taxon>
    </lineage>
</organism>
<comment type="similarity">
    <text evidence="2">Belongs to the FlgN family.</text>
</comment>
<name>A0A3S4F836_SALET</name>
<feature type="region of interest" description="Disordered" evidence="4">
    <location>
        <begin position="53"/>
        <end position="76"/>
    </location>
</feature>
<dbReference type="InterPro" id="IPR036679">
    <property type="entry name" value="FlgN-like_sf"/>
</dbReference>
<dbReference type="SUPFAM" id="SSF140566">
    <property type="entry name" value="FlgN-like"/>
    <property type="match status" value="1"/>
</dbReference>
<keyword evidence="5" id="KW-0969">Cilium</keyword>
<dbReference type="EMBL" id="LR134148">
    <property type="protein sequence ID" value="VEA36470.1"/>
    <property type="molecule type" value="Genomic_DNA"/>
</dbReference>